<reference evidence="2 3" key="1">
    <citation type="submission" date="2022-01" db="EMBL/GenBank/DDBJ databases">
        <title>A chromosomal length assembly of Cordylochernes scorpioides.</title>
        <authorList>
            <person name="Zeh D."/>
            <person name="Zeh J."/>
        </authorList>
    </citation>
    <scope>NUCLEOTIDE SEQUENCE [LARGE SCALE GENOMIC DNA]</scope>
    <source>
        <strain evidence="2">IN4F17</strain>
        <tissue evidence="2">Whole Body</tissue>
    </source>
</reference>
<evidence type="ECO:0000313" key="2">
    <source>
        <dbReference type="EMBL" id="UYV60669.1"/>
    </source>
</evidence>
<organism evidence="2 3">
    <name type="scientific">Cordylochernes scorpioides</name>
    <dbReference type="NCBI Taxonomy" id="51811"/>
    <lineage>
        <taxon>Eukaryota</taxon>
        <taxon>Metazoa</taxon>
        <taxon>Ecdysozoa</taxon>
        <taxon>Arthropoda</taxon>
        <taxon>Chelicerata</taxon>
        <taxon>Arachnida</taxon>
        <taxon>Pseudoscorpiones</taxon>
        <taxon>Cheliferoidea</taxon>
        <taxon>Chernetidae</taxon>
        <taxon>Cordylochernes</taxon>
    </lineage>
</organism>
<dbReference type="EMBL" id="CP092863">
    <property type="protein sequence ID" value="UYV60669.1"/>
    <property type="molecule type" value="Genomic_DNA"/>
</dbReference>
<feature type="region of interest" description="Disordered" evidence="1">
    <location>
        <begin position="31"/>
        <end position="50"/>
    </location>
</feature>
<evidence type="ECO:0000256" key="1">
    <source>
        <dbReference type="SAM" id="MobiDB-lite"/>
    </source>
</evidence>
<proteinExistence type="predicted"/>
<keyword evidence="3" id="KW-1185">Reference proteome</keyword>
<sequence length="175" mass="19449">MGTVSKLRDNRLIVRGISYSVLNGRVALSPEEQKAGRPVGAVSRGTEGGKTCRRCLPGKTSSRGSRYKKLEKLKVQEAKEAQGYKKLRKLRVQEAKGSSRYKKAREAQGTRKLRKLKGTRKLRKLKKAKEAQGTRKLGKLRVQEAKEAQSTRSSGGSGDQKLKKLKRKGAREALC</sequence>
<dbReference type="Proteomes" id="UP001235939">
    <property type="component" value="Chromosome 01"/>
</dbReference>
<gene>
    <name evidence="2" type="ORF">LAZ67_1001816</name>
</gene>
<name>A0ABY6JXD1_9ARAC</name>
<feature type="region of interest" description="Disordered" evidence="1">
    <location>
        <begin position="92"/>
        <end position="175"/>
    </location>
</feature>
<feature type="compositionally biased region" description="Basic residues" evidence="1">
    <location>
        <begin position="111"/>
        <end position="127"/>
    </location>
</feature>
<evidence type="ECO:0000313" key="3">
    <source>
        <dbReference type="Proteomes" id="UP001235939"/>
    </source>
</evidence>
<accession>A0ABY6JXD1</accession>
<protein>
    <submittedName>
        <fullName evidence="2">Uncharacterized protein</fullName>
    </submittedName>
</protein>